<evidence type="ECO:0000313" key="4">
    <source>
        <dbReference type="EMBL" id="WWX72289.1"/>
    </source>
</evidence>
<dbReference type="RefSeq" id="WP_001087508.1">
    <property type="nucleotide sequence ID" value="NZ_AP022173.1"/>
</dbReference>
<reference evidence="4" key="2">
    <citation type="submission" date="2024-03" db="EMBL/GenBank/DDBJ databases">
        <title>Epithelial relay of microbial signals coordinates intestinal macrophage supported barrier repair.</title>
        <authorList>
            <person name="Tsai M.T."/>
        </authorList>
    </citation>
    <scope>NUCLEOTIDE SEQUENCE</scope>
    <source>
        <strain evidence="4">MS 21-1</strain>
    </source>
</reference>
<keyword evidence="1" id="KW-0812">Transmembrane</keyword>
<protein>
    <submittedName>
        <fullName evidence="3">Uncharacterized protein</fullName>
    </submittedName>
</protein>
<feature type="transmembrane region" description="Helical" evidence="1">
    <location>
        <begin position="12"/>
        <end position="34"/>
    </location>
</feature>
<name>A0A0J2DR39_ECOLX</name>
<organism evidence="3 6">
    <name type="scientific">Escherichia coli</name>
    <dbReference type="NCBI Taxonomy" id="562"/>
    <lineage>
        <taxon>Bacteria</taxon>
        <taxon>Pseudomonadati</taxon>
        <taxon>Pseudomonadota</taxon>
        <taxon>Gammaproteobacteria</taxon>
        <taxon>Enterobacterales</taxon>
        <taxon>Enterobacteriaceae</taxon>
        <taxon>Escherichia</taxon>
    </lineage>
</organism>
<dbReference type="EMBL" id="WKUE01000227">
    <property type="protein sequence ID" value="MSI72585.1"/>
    <property type="molecule type" value="Genomic_DNA"/>
</dbReference>
<dbReference type="AlphaFoldDB" id="A0A0J2DR39"/>
<feature type="transmembrane region" description="Helical" evidence="1">
    <location>
        <begin position="54"/>
        <end position="77"/>
    </location>
</feature>
<keyword evidence="1" id="KW-0472">Membrane</keyword>
<accession>A0A0J2DR39</accession>
<dbReference type="Proteomes" id="UP001383096">
    <property type="component" value="Chromosome"/>
</dbReference>
<gene>
    <name evidence="2" type="ORF">GKF66_28375</name>
    <name evidence="3" type="ORF">GUC01_25695</name>
    <name evidence="4" type="ORF">V9Z47_04295</name>
</gene>
<feature type="transmembrane region" description="Helical" evidence="1">
    <location>
        <begin position="89"/>
        <end position="110"/>
    </location>
</feature>
<evidence type="ECO:0000256" key="1">
    <source>
        <dbReference type="SAM" id="Phobius"/>
    </source>
</evidence>
<reference evidence="5 6" key="1">
    <citation type="journal article" date="2019" name="Nat. Med.">
        <title>A library of human gut bacterial isolates paired with longitudinal multiomics data enables mechanistic microbiome research.</title>
        <authorList>
            <person name="Poyet M."/>
            <person name="Groussin M."/>
            <person name="Gibbons S.M."/>
            <person name="Avila-Pacheco J."/>
            <person name="Jiang X."/>
            <person name="Kearney S.M."/>
            <person name="Perrotta A.R."/>
            <person name="Berdy B."/>
            <person name="Zhao S."/>
            <person name="Lieberman T.D."/>
            <person name="Swanson P.K."/>
            <person name="Smith M."/>
            <person name="Roesemann S."/>
            <person name="Alexander J.E."/>
            <person name="Rich S.A."/>
            <person name="Livny J."/>
            <person name="Vlamakis H."/>
            <person name="Clish C."/>
            <person name="Bullock K."/>
            <person name="Deik A."/>
            <person name="Scott J."/>
            <person name="Pierce K.A."/>
            <person name="Xavier R.J."/>
            <person name="Alm E.J."/>
        </authorList>
    </citation>
    <scope>NUCLEOTIDE SEQUENCE [LARGE SCALE GENOMIC DNA]</scope>
    <source>
        <strain evidence="3 6">BIOML-A112</strain>
        <strain evidence="2 5">BIOML-A382</strain>
    </source>
</reference>
<evidence type="ECO:0000313" key="3">
    <source>
        <dbReference type="EMBL" id="NAG22344.1"/>
    </source>
</evidence>
<dbReference type="Proteomes" id="UP000438958">
    <property type="component" value="Unassembled WGS sequence"/>
</dbReference>
<sequence length="238" mass="27297">MNSNALLKNSSLFVAYMGCLGWGSAYFYGWGVSFYYGFPWWVVSAGIDDVARSLFHAITIMVILFLSWGAGVLFFLGIKNKASMHELSFFRLFLASFLLFVPVVIEFSVLKNHLALKLLTLSVAVSLILVFLIRTCGHRVSASCFSESIFVKKHISEICFVGFVIYFWVFSFSVGFYKPQFKKEYEMMNYNDGWYYVLARYDTTLVLSKSFKSGNGRFLVIGSEQLKDYEFNMVRVNL</sequence>
<evidence type="ECO:0000313" key="2">
    <source>
        <dbReference type="EMBL" id="MSI72585.1"/>
    </source>
</evidence>
<dbReference type="EMBL" id="CP146670">
    <property type="protein sequence ID" value="WWX72289.1"/>
    <property type="molecule type" value="Genomic_DNA"/>
</dbReference>
<keyword evidence="1" id="KW-1133">Transmembrane helix</keyword>
<dbReference type="Proteomes" id="UP000475070">
    <property type="component" value="Unassembled WGS sequence"/>
</dbReference>
<feature type="transmembrane region" description="Helical" evidence="1">
    <location>
        <begin position="116"/>
        <end position="137"/>
    </location>
</feature>
<feature type="transmembrane region" description="Helical" evidence="1">
    <location>
        <begin position="158"/>
        <end position="177"/>
    </location>
</feature>
<evidence type="ECO:0000313" key="5">
    <source>
        <dbReference type="Proteomes" id="UP000438958"/>
    </source>
</evidence>
<evidence type="ECO:0000313" key="6">
    <source>
        <dbReference type="Proteomes" id="UP000475070"/>
    </source>
</evidence>
<dbReference type="EMBL" id="WXKQ01000085">
    <property type="protein sequence ID" value="NAG22344.1"/>
    <property type="molecule type" value="Genomic_DNA"/>
</dbReference>
<proteinExistence type="predicted"/>